<name>A0A091ATZ1_9GAMM</name>
<accession>A0A091ATZ1</accession>
<dbReference type="Proteomes" id="UP000029385">
    <property type="component" value="Unassembled WGS sequence"/>
</dbReference>
<protein>
    <recommendedName>
        <fullName evidence="2">DUF5916 domain-containing protein</fullName>
    </recommendedName>
</protein>
<dbReference type="PATRIC" id="fig|1121015.4.peg.1558"/>
<dbReference type="eggNOG" id="COG2091">
    <property type="taxonomic scope" value="Bacteria"/>
</dbReference>
<evidence type="ECO:0000256" key="1">
    <source>
        <dbReference type="SAM" id="SignalP"/>
    </source>
</evidence>
<dbReference type="AlphaFoldDB" id="A0A091ATZ1"/>
<reference evidence="3 4" key="1">
    <citation type="submission" date="2013-09" db="EMBL/GenBank/DDBJ databases">
        <title>Genome sequencing of Arenimonas oryziterrae.</title>
        <authorList>
            <person name="Chen F."/>
            <person name="Wang G."/>
        </authorList>
    </citation>
    <scope>NUCLEOTIDE SEQUENCE [LARGE SCALE GENOMIC DNA]</scope>
    <source>
        <strain evidence="3 4">YC6267</strain>
    </source>
</reference>
<proteinExistence type="predicted"/>
<organism evidence="3 4">
    <name type="scientific">Arenimonas oryziterrae DSM 21050 = YC6267</name>
    <dbReference type="NCBI Taxonomy" id="1121015"/>
    <lineage>
        <taxon>Bacteria</taxon>
        <taxon>Pseudomonadati</taxon>
        <taxon>Pseudomonadota</taxon>
        <taxon>Gammaproteobacteria</taxon>
        <taxon>Lysobacterales</taxon>
        <taxon>Lysobacteraceae</taxon>
        <taxon>Arenimonas</taxon>
    </lineage>
</organism>
<feature type="signal peptide" evidence="1">
    <location>
        <begin position="1"/>
        <end position="24"/>
    </location>
</feature>
<feature type="domain" description="DUF5916" evidence="2">
    <location>
        <begin position="231"/>
        <end position="326"/>
    </location>
</feature>
<dbReference type="RefSeq" id="WP_022968531.1">
    <property type="nucleotide sequence ID" value="NZ_ATVD01000001.1"/>
</dbReference>
<evidence type="ECO:0000313" key="3">
    <source>
        <dbReference type="EMBL" id="KFN43668.1"/>
    </source>
</evidence>
<dbReference type="InterPro" id="IPR045670">
    <property type="entry name" value="DUF5916"/>
</dbReference>
<dbReference type="SUPFAM" id="SSF49344">
    <property type="entry name" value="CBD9-like"/>
    <property type="match status" value="1"/>
</dbReference>
<dbReference type="STRING" id="1121015.GCA_000420545_00882"/>
<dbReference type="Gene3D" id="2.60.40.1190">
    <property type="match status" value="1"/>
</dbReference>
<gene>
    <name evidence="3" type="ORF">N789_10350</name>
</gene>
<dbReference type="EMBL" id="AVCI01000005">
    <property type="protein sequence ID" value="KFN43668.1"/>
    <property type="molecule type" value="Genomic_DNA"/>
</dbReference>
<feature type="domain" description="DUF5916" evidence="2">
    <location>
        <begin position="384"/>
        <end position="721"/>
    </location>
</feature>
<evidence type="ECO:0000313" key="4">
    <source>
        <dbReference type="Proteomes" id="UP000029385"/>
    </source>
</evidence>
<sequence length="750" mass="84242">MISSPPSLLARALFAALLSGSAFAAHAQSITVDGKLDEPEWAQARVFKDFKVTQPYSLATPDPALATEARMISTPQGIAVGFTVAHPANVPRVKPRLERDQGRPSDRVNFMIDFDADGRTAYNFTVGLSGSIQDVVVTNENYFNSDWDTDWSWAVTETETGWYVEMLIPWSVAPMRGSDTPTRTVAVYFDRVMGGNGERYATPAASYERPRFVSDFEKVEIPQYRKALFHVWPYVTVLHDLIDGSTDYKVGADLFWKPSPTFQLSATINPDFGQVEADELVVNFDAVETFYTDKRPFFTENQGFFDLRTPDNGQLIYTRRIGANADDGSGAADIDAAVKLNGSVGELGYGLLAAAEHDDAGRDFYAARLLYPVTPKLSLGWLGTDTERPFRDRTAQVQAFDLRWRPSDTLTVNAQILASFIDQAGLSKDGTGGWFRINYAPSQSWTYEAEATHFDRRLDFNDLGFLRRASLNELELTANYTRRATSDTSRIRSSGFSVETQHRSNDTGDRLPTWLLLNGELELRSGGNIEIGHNLISAGWNDLISRGHGLWRVSGRSNSFAEFNSARHGQWQFSVYGELAPQGLENGDAKVLYLTTNWYPSDTLNAQLELGRQKASDWLIWEGGTDFGRYHKDLREMSLNLGWFPSSKHEFRVKTQWLAIGADRGERYLLQPDGRMSNGALALPAFEINSFGVQLRYRYLLGPQSDIYLVYSRGGYLEENRELRSTGDLFDEALGLRDSDQILAKIRYRF</sequence>
<keyword evidence="4" id="KW-1185">Reference proteome</keyword>
<keyword evidence="1" id="KW-0732">Signal</keyword>
<evidence type="ECO:0000259" key="2">
    <source>
        <dbReference type="Pfam" id="PF19313"/>
    </source>
</evidence>
<dbReference type="OrthoDB" id="9786766at2"/>
<comment type="caution">
    <text evidence="3">The sequence shown here is derived from an EMBL/GenBank/DDBJ whole genome shotgun (WGS) entry which is preliminary data.</text>
</comment>
<feature type="chain" id="PRO_5001869039" description="DUF5916 domain-containing protein" evidence="1">
    <location>
        <begin position="25"/>
        <end position="750"/>
    </location>
</feature>
<dbReference type="Pfam" id="PF19313">
    <property type="entry name" value="DUF5916"/>
    <property type="match status" value="2"/>
</dbReference>